<gene>
    <name evidence="1" type="ORF">AA0117_g9070</name>
</gene>
<accession>A0A4V1WQX0</accession>
<dbReference type="Proteomes" id="UP000291422">
    <property type="component" value="Unassembled WGS sequence"/>
</dbReference>
<protein>
    <submittedName>
        <fullName evidence="1">Uncharacterized protein</fullName>
    </submittedName>
</protein>
<evidence type="ECO:0000313" key="2">
    <source>
        <dbReference type="Proteomes" id="UP000291422"/>
    </source>
</evidence>
<dbReference type="EMBL" id="PDXD01000029">
    <property type="protein sequence ID" value="RYN71899.1"/>
    <property type="molecule type" value="Genomic_DNA"/>
</dbReference>
<proteinExistence type="predicted"/>
<evidence type="ECO:0000313" key="1">
    <source>
        <dbReference type="EMBL" id="RYN71899.1"/>
    </source>
</evidence>
<comment type="caution">
    <text evidence="1">The sequence shown here is derived from an EMBL/GenBank/DDBJ whole genome shotgun (WGS) entry which is preliminary data.</text>
</comment>
<name>A0A4V1WQX0_ALTAL</name>
<sequence>MDSNIPRPFHIAIKGRFIIGPEHCSESDGDQIYAMLGEPGDKGSAATFTLRDGILCRGDEWAMGRYIVGPPPMIPMPAVWVRDLERVHRVTTAPGEHGMGLVGQGSSFGMLEEAGPRVFSLPLHLSNGPSGEGALQLHFVD</sequence>
<reference evidence="2" key="1">
    <citation type="journal article" date="2019" name="bioRxiv">
        <title>Genomics, evolutionary history and diagnostics of the Alternaria alternata species group including apple and Asian pear pathotypes.</title>
        <authorList>
            <person name="Armitage A.D."/>
            <person name="Cockerton H.M."/>
            <person name="Sreenivasaprasad S."/>
            <person name="Woodhall J.W."/>
            <person name="Lane C.R."/>
            <person name="Harrison R.J."/>
            <person name="Clarkson J.P."/>
        </authorList>
    </citation>
    <scope>NUCLEOTIDE SEQUENCE [LARGE SCALE GENOMIC DNA]</scope>
    <source>
        <strain evidence="2">FERA 1177</strain>
    </source>
</reference>
<organism evidence="1 2">
    <name type="scientific">Alternaria alternata</name>
    <name type="common">Alternaria rot fungus</name>
    <name type="synonym">Torula alternata</name>
    <dbReference type="NCBI Taxonomy" id="5599"/>
    <lineage>
        <taxon>Eukaryota</taxon>
        <taxon>Fungi</taxon>
        <taxon>Dikarya</taxon>
        <taxon>Ascomycota</taxon>
        <taxon>Pezizomycotina</taxon>
        <taxon>Dothideomycetes</taxon>
        <taxon>Pleosporomycetidae</taxon>
        <taxon>Pleosporales</taxon>
        <taxon>Pleosporineae</taxon>
        <taxon>Pleosporaceae</taxon>
        <taxon>Alternaria</taxon>
        <taxon>Alternaria sect. Alternaria</taxon>
        <taxon>Alternaria alternata complex</taxon>
    </lineage>
</organism>
<dbReference type="AlphaFoldDB" id="A0A4V1WQX0"/>